<evidence type="ECO:0000256" key="1">
    <source>
        <dbReference type="SAM" id="MobiDB-lite"/>
    </source>
</evidence>
<dbReference type="Proteomes" id="UP000239757">
    <property type="component" value="Unassembled WGS sequence"/>
</dbReference>
<dbReference type="EMBL" id="KZ663030">
    <property type="protein sequence ID" value="PPS16413.1"/>
    <property type="molecule type" value="Genomic_DNA"/>
</dbReference>
<feature type="region of interest" description="Disordered" evidence="1">
    <location>
        <begin position="75"/>
        <end position="136"/>
    </location>
</feature>
<feature type="compositionally biased region" description="Low complexity" evidence="1">
    <location>
        <begin position="81"/>
        <end position="99"/>
    </location>
</feature>
<gene>
    <name evidence="2" type="ORF">GOBAR_AA04160</name>
</gene>
<evidence type="ECO:0000313" key="3">
    <source>
        <dbReference type="Proteomes" id="UP000239757"/>
    </source>
</evidence>
<sequence>MVGPHHGPPRPFAHYSGFDDGNFHENLNGFAPISNCVQVGYPLSRDQGVTDGCLPVLSSVVSTFVPLVRPSFPQSIDTTRPVAPSLAYSSPPSACSSVPGTDREPHDCSPGDHTHSSSLDGADNVSAGPAQPVSNTHPMVTRAKVGIFKPKVMNVEVVEPPMIEEALSTLKCYGDKGGGSLVLVVECGCTSQDAWRVLGLVETASDDVFLRSVLSMARDVTSFTIVSAADHFLQDWKEARNVFAGVQQATARTIVHDQHWIQPARNF</sequence>
<accession>A0A2P5YLG0</accession>
<dbReference type="AlphaFoldDB" id="A0A2P5YLG0"/>
<dbReference type="OrthoDB" id="1752070at2759"/>
<protein>
    <submittedName>
        <fullName evidence="2">Uncharacterized protein</fullName>
    </submittedName>
</protein>
<organism evidence="2 3">
    <name type="scientific">Gossypium barbadense</name>
    <name type="common">Sea Island cotton</name>
    <name type="synonym">Hibiscus barbadensis</name>
    <dbReference type="NCBI Taxonomy" id="3634"/>
    <lineage>
        <taxon>Eukaryota</taxon>
        <taxon>Viridiplantae</taxon>
        <taxon>Streptophyta</taxon>
        <taxon>Embryophyta</taxon>
        <taxon>Tracheophyta</taxon>
        <taxon>Spermatophyta</taxon>
        <taxon>Magnoliopsida</taxon>
        <taxon>eudicotyledons</taxon>
        <taxon>Gunneridae</taxon>
        <taxon>Pentapetalae</taxon>
        <taxon>rosids</taxon>
        <taxon>malvids</taxon>
        <taxon>Malvales</taxon>
        <taxon>Malvaceae</taxon>
        <taxon>Malvoideae</taxon>
        <taxon>Gossypium</taxon>
    </lineage>
</organism>
<reference evidence="2 3" key="1">
    <citation type="submission" date="2015-01" db="EMBL/GenBank/DDBJ databases">
        <title>Genome of allotetraploid Gossypium barbadense reveals genomic plasticity and fiber elongation in cotton evolution.</title>
        <authorList>
            <person name="Chen X."/>
            <person name="Liu X."/>
            <person name="Zhao B."/>
            <person name="Zheng H."/>
            <person name="Hu Y."/>
            <person name="Lu G."/>
            <person name="Yang C."/>
            <person name="Chen J."/>
            <person name="Shan C."/>
            <person name="Zhang L."/>
            <person name="Zhou Y."/>
            <person name="Wang L."/>
            <person name="Guo W."/>
            <person name="Bai Y."/>
            <person name="Ruan J."/>
            <person name="Shangguan X."/>
            <person name="Mao Y."/>
            <person name="Jiang J."/>
            <person name="Zhu Y."/>
            <person name="Lei J."/>
            <person name="Kang H."/>
            <person name="Chen S."/>
            <person name="He X."/>
            <person name="Wang R."/>
            <person name="Wang Y."/>
            <person name="Chen J."/>
            <person name="Wang L."/>
            <person name="Yu S."/>
            <person name="Wang B."/>
            <person name="Wei J."/>
            <person name="Song S."/>
            <person name="Lu X."/>
            <person name="Gao Z."/>
            <person name="Gu W."/>
            <person name="Deng X."/>
            <person name="Ma D."/>
            <person name="Wang S."/>
            <person name="Liang W."/>
            <person name="Fang L."/>
            <person name="Cai C."/>
            <person name="Zhu X."/>
            <person name="Zhou B."/>
            <person name="Zhang Y."/>
            <person name="Chen Z."/>
            <person name="Xu S."/>
            <person name="Zhu R."/>
            <person name="Wang S."/>
            <person name="Zhang T."/>
            <person name="Zhao G."/>
        </authorList>
    </citation>
    <scope>NUCLEOTIDE SEQUENCE [LARGE SCALE GENOMIC DNA]</scope>
    <source>
        <strain evidence="3">cv. Xinhai21</strain>
        <tissue evidence="2">Leaf</tissue>
    </source>
</reference>
<evidence type="ECO:0000313" key="2">
    <source>
        <dbReference type="EMBL" id="PPS16413.1"/>
    </source>
</evidence>
<feature type="compositionally biased region" description="Basic and acidic residues" evidence="1">
    <location>
        <begin position="101"/>
        <end position="115"/>
    </location>
</feature>
<proteinExistence type="predicted"/>
<name>A0A2P5YLG0_GOSBA</name>